<organism evidence="2 3">
    <name type="scientific">Eragrostis curvula</name>
    <name type="common">weeping love grass</name>
    <dbReference type="NCBI Taxonomy" id="38414"/>
    <lineage>
        <taxon>Eukaryota</taxon>
        <taxon>Viridiplantae</taxon>
        <taxon>Streptophyta</taxon>
        <taxon>Embryophyta</taxon>
        <taxon>Tracheophyta</taxon>
        <taxon>Spermatophyta</taxon>
        <taxon>Magnoliopsida</taxon>
        <taxon>Liliopsida</taxon>
        <taxon>Poales</taxon>
        <taxon>Poaceae</taxon>
        <taxon>PACMAD clade</taxon>
        <taxon>Chloridoideae</taxon>
        <taxon>Eragrostideae</taxon>
        <taxon>Eragrostidinae</taxon>
        <taxon>Eragrostis</taxon>
    </lineage>
</organism>
<evidence type="ECO:0000313" key="2">
    <source>
        <dbReference type="EMBL" id="TVU16156.1"/>
    </source>
</evidence>
<name>A0A5J9TXT5_9POAL</name>
<gene>
    <name evidence="2" type="ORF">EJB05_39707</name>
</gene>
<keyword evidence="3" id="KW-1185">Reference proteome</keyword>
<dbReference type="Gene3D" id="1.10.1280.10">
    <property type="entry name" value="Di-copper center containing domain from catechol oxidase"/>
    <property type="match status" value="2"/>
</dbReference>
<dbReference type="InterPro" id="IPR050316">
    <property type="entry name" value="Tyrosinase/Hemocyanin"/>
</dbReference>
<dbReference type="EMBL" id="RWGY01000031">
    <property type="protein sequence ID" value="TVU16156.1"/>
    <property type="molecule type" value="Genomic_DNA"/>
</dbReference>
<dbReference type="OrthoDB" id="6132182at2759"/>
<evidence type="ECO:0000313" key="3">
    <source>
        <dbReference type="Proteomes" id="UP000324897"/>
    </source>
</evidence>
<dbReference type="InterPro" id="IPR008922">
    <property type="entry name" value="Di-copper_centre_dom_sf"/>
</dbReference>
<feature type="non-terminal residue" evidence="2">
    <location>
        <position position="1"/>
    </location>
</feature>
<dbReference type="Gramene" id="TVU16156">
    <property type="protein sequence ID" value="TVU16156"/>
    <property type="gene ID" value="EJB05_39707"/>
</dbReference>
<reference evidence="2 3" key="1">
    <citation type="journal article" date="2019" name="Sci. Rep.">
        <title>A high-quality genome of Eragrostis curvula grass provides insights into Poaceae evolution and supports new strategies to enhance forage quality.</title>
        <authorList>
            <person name="Carballo J."/>
            <person name="Santos B.A.C.M."/>
            <person name="Zappacosta D."/>
            <person name="Garbus I."/>
            <person name="Selva J.P."/>
            <person name="Gallo C.A."/>
            <person name="Diaz A."/>
            <person name="Albertini E."/>
            <person name="Caccamo M."/>
            <person name="Echenique V."/>
        </authorList>
    </citation>
    <scope>NUCLEOTIDE SEQUENCE [LARGE SCALE GENOMIC DNA]</scope>
    <source>
        <strain evidence="3">cv. Victoria</strain>
        <tissue evidence="2">Leaf</tissue>
    </source>
</reference>
<protein>
    <submittedName>
        <fullName evidence="2">Uncharacterized protein</fullName>
    </submittedName>
</protein>
<sequence length="148" mass="16477">NRICTGSSIPQNNICVISFDQMVSSAKKPELFFGQPYRQGDAPDPGPGNLENVPHGTIQLWTSDPSGWRLWILGNLIGADTFALPFWNWDSRSPGRQAGMTLPAIYTNTSSPLYDDRRNPVHQLHGTIHLWTGDPRQPNGEDMSNFSL</sequence>
<dbReference type="PANTHER" id="PTHR11474:SF76">
    <property type="entry name" value="SHKT DOMAIN-CONTAINING PROTEIN"/>
    <property type="match status" value="1"/>
</dbReference>
<dbReference type="AlphaFoldDB" id="A0A5J9TXT5"/>
<accession>A0A5J9TXT5</accession>
<comment type="caution">
    <text evidence="2">The sequence shown here is derived from an EMBL/GenBank/DDBJ whole genome shotgun (WGS) entry which is preliminary data.</text>
</comment>
<proteinExistence type="predicted"/>
<evidence type="ECO:0000256" key="1">
    <source>
        <dbReference type="SAM" id="MobiDB-lite"/>
    </source>
</evidence>
<dbReference type="Proteomes" id="UP000324897">
    <property type="component" value="Unassembled WGS sequence"/>
</dbReference>
<dbReference type="PANTHER" id="PTHR11474">
    <property type="entry name" value="TYROSINASE FAMILY MEMBER"/>
    <property type="match status" value="1"/>
</dbReference>
<feature type="region of interest" description="Disordered" evidence="1">
    <location>
        <begin position="129"/>
        <end position="148"/>
    </location>
</feature>
<dbReference type="SUPFAM" id="SSF48056">
    <property type="entry name" value="Di-copper centre-containing domain"/>
    <property type="match status" value="1"/>
</dbReference>